<keyword evidence="3" id="KW-0812">Transmembrane</keyword>
<dbReference type="EMBL" id="AFNU02000001">
    <property type="protein sequence ID" value="ERJ13454.1"/>
    <property type="molecule type" value="Genomic_DNA"/>
</dbReference>
<feature type="transmembrane region" description="Helical" evidence="3">
    <location>
        <begin position="382"/>
        <end position="402"/>
    </location>
</feature>
<keyword evidence="3" id="KW-1133">Transmembrane helix</keyword>
<name>U2FR33_9MOLU</name>
<dbReference type="PANTHER" id="PTHR22550:SF9">
    <property type="entry name" value="STAGE V SPORULATION PROTEIN AF"/>
    <property type="match status" value="1"/>
</dbReference>
<dbReference type="Proteomes" id="UP000005707">
    <property type="component" value="Unassembled WGS sequence"/>
</dbReference>
<evidence type="ECO:0000313" key="5">
    <source>
        <dbReference type="Proteomes" id="UP000005707"/>
    </source>
</evidence>
<comment type="similarity">
    <text evidence="1">Belongs to the GerABKA family.</text>
</comment>
<reference evidence="4 5" key="2">
    <citation type="journal article" date="2013" name="PLoS ONE">
        <title>INDIGO - INtegrated Data Warehouse of MIcrobial GenOmes with Examples from the Red Sea Extremophiles.</title>
        <authorList>
            <person name="Alam I."/>
            <person name="Antunes A."/>
            <person name="Kamau A.A."/>
            <person name="Ba Alawi W."/>
            <person name="Kalkatawi M."/>
            <person name="Stingl U."/>
            <person name="Bajic V.B."/>
        </authorList>
    </citation>
    <scope>NUCLEOTIDE SEQUENCE [LARGE SCALE GENOMIC DNA]</scope>
    <source>
        <strain evidence="4 5">SSD-17B</strain>
    </source>
</reference>
<dbReference type="PANTHER" id="PTHR22550">
    <property type="entry name" value="SPORE GERMINATION PROTEIN"/>
    <property type="match status" value="1"/>
</dbReference>
<reference evidence="4 5" key="1">
    <citation type="journal article" date="2011" name="J. Bacteriol.">
        <title>Genome sequence of Haloplasma contractile, an unusual contractile bacterium from a deep-sea anoxic brine lake.</title>
        <authorList>
            <person name="Antunes A."/>
            <person name="Alam I."/>
            <person name="El Dorry H."/>
            <person name="Siam R."/>
            <person name="Robertson A."/>
            <person name="Bajic V.B."/>
            <person name="Stingl U."/>
        </authorList>
    </citation>
    <scope>NUCLEOTIDE SEQUENCE [LARGE SCALE GENOMIC DNA]</scope>
    <source>
        <strain evidence="4 5">SSD-17B</strain>
    </source>
</reference>
<feature type="transmembrane region" description="Helical" evidence="3">
    <location>
        <begin position="289"/>
        <end position="306"/>
    </location>
</feature>
<dbReference type="AlphaFoldDB" id="U2FR33"/>
<protein>
    <submittedName>
        <fullName evidence="4">GerA spore germination protein</fullName>
    </submittedName>
</protein>
<feature type="transmembrane region" description="Helical" evidence="3">
    <location>
        <begin position="358"/>
        <end position="376"/>
    </location>
</feature>
<evidence type="ECO:0000256" key="3">
    <source>
        <dbReference type="SAM" id="Phobius"/>
    </source>
</evidence>
<dbReference type="GO" id="GO:0009847">
    <property type="term" value="P:spore germination"/>
    <property type="evidence" value="ECO:0007669"/>
    <property type="project" value="InterPro"/>
</dbReference>
<dbReference type="STRING" id="1033810.HLPCO_000105"/>
<evidence type="ECO:0000313" key="4">
    <source>
        <dbReference type="EMBL" id="ERJ13454.1"/>
    </source>
</evidence>
<feature type="transmembrane region" description="Helical" evidence="3">
    <location>
        <begin position="326"/>
        <end position="346"/>
    </location>
</feature>
<dbReference type="InterPro" id="IPR004995">
    <property type="entry name" value="Spore_Ger"/>
</dbReference>
<evidence type="ECO:0000256" key="1">
    <source>
        <dbReference type="ARBA" id="ARBA00005278"/>
    </source>
</evidence>
<dbReference type="InterPro" id="IPR050768">
    <property type="entry name" value="UPF0353/GerABKA_families"/>
</dbReference>
<dbReference type="eggNOG" id="COG0697">
    <property type="taxonomic scope" value="Bacteria"/>
</dbReference>
<proteinExistence type="inferred from homology"/>
<dbReference type="PIRSF" id="PIRSF005690">
    <property type="entry name" value="GerBA"/>
    <property type="match status" value="1"/>
</dbReference>
<keyword evidence="2 3" id="KW-0472">Membrane</keyword>
<sequence length="481" mass="54477">MRKNKTIEHMQDNIRDYLNYEKSFDIVKRDVSVADKRGFLVFVDGFAKDDMMLIILSVLQQIKHTGYSITDVKKFIDDNIGYIEVETQTDYEKVSTAVLSGMSALFIDGFEEVILIDSRTYPARGPEEPDLEKLTRGSHDGLVETLVFNTALVRRRIRDKGLFFELLSVGKRSKTDVVLGYIDDLVDQQLLEDIKQKISEVNVSSLVMSEKSLEEKLVNKPWYNPFPSVRYTERPDVLSAHLLEGHIAIIVDNSPSAMIVPTTFFYFLQSAEDYIHSALVGNFIRFTRLLLLTSSLLLVPLWLLLVEYVDILPEWLAFLGPKGDDFAIPLFIQFLILEVGLIGLRITSIHTPNALSTSLGIIGGLILSQFAIDVGWFVPETILYMAIVGLGQFATPSIELSYAIRIFRLFFLIITGVFSYFGLAPWGLGGSFLIYLIILATTNTVGKKSYLWPLIPFNGKKLRQIIFRMPFAKVESETHTK</sequence>
<dbReference type="InParanoid" id="U2FR33"/>
<dbReference type="OrthoDB" id="9772630at2"/>
<keyword evidence="5" id="KW-1185">Reference proteome</keyword>
<dbReference type="RefSeq" id="WP_008826440.1">
    <property type="nucleotide sequence ID" value="NZ_AFNU02000001.1"/>
</dbReference>
<dbReference type="Pfam" id="PF03323">
    <property type="entry name" value="GerA"/>
    <property type="match status" value="1"/>
</dbReference>
<dbReference type="GO" id="GO:0016020">
    <property type="term" value="C:membrane"/>
    <property type="evidence" value="ECO:0007669"/>
    <property type="project" value="InterPro"/>
</dbReference>
<accession>U2FR33</accession>
<comment type="caution">
    <text evidence="4">The sequence shown here is derived from an EMBL/GenBank/DDBJ whole genome shotgun (WGS) entry which is preliminary data.</text>
</comment>
<gene>
    <name evidence="4" type="ORF">HLPCO_000105</name>
</gene>
<organism evidence="4 5">
    <name type="scientific">Haloplasma contractile SSD-17B</name>
    <dbReference type="NCBI Taxonomy" id="1033810"/>
    <lineage>
        <taxon>Bacteria</taxon>
        <taxon>Bacillati</taxon>
        <taxon>Mycoplasmatota</taxon>
        <taxon>Mollicutes</taxon>
        <taxon>Haloplasmatales</taxon>
        <taxon>Haloplasmataceae</taxon>
        <taxon>Haloplasma</taxon>
    </lineage>
</organism>
<evidence type="ECO:0000256" key="2">
    <source>
        <dbReference type="ARBA" id="ARBA00023136"/>
    </source>
</evidence>